<evidence type="ECO:0000313" key="3">
    <source>
        <dbReference type="Proteomes" id="UP001258994"/>
    </source>
</evidence>
<evidence type="ECO:0000313" key="2">
    <source>
        <dbReference type="EMBL" id="WNC73974.1"/>
    </source>
</evidence>
<dbReference type="InterPro" id="IPR014845">
    <property type="entry name" value="GYD/TTHA1554"/>
</dbReference>
<evidence type="ECO:0000256" key="1">
    <source>
        <dbReference type="SAM" id="SignalP"/>
    </source>
</evidence>
<dbReference type="Proteomes" id="UP001258994">
    <property type="component" value="Chromosome"/>
</dbReference>
<sequence>MKFNYKKLYAKAFIGVVLLFSVSSIAQEKADDRHFIFIAEPTAEGFKYLMQSDMNAGETALKKAFEAVGGKLISYYYGLGDKKQYIIVRLPNDDELIQAIYLMRLPLGVLESYSAVEIMPRDKMTKAIAKANAMISNDKTLKH</sequence>
<feature type="chain" id="PRO_5046723509" evidence="1">
    <location>
        <begin position="27"/>
        <end position="143"/>
    </location>
</feature>
<feature type="signal peptide" evidence="1">
    <location>
        <begin position="1"/>
        <end position="26"/>
    </location>
</feature>
<gene>
    <name evidence="2" type="ORF">RGQ13_08275</name>
</gene>
<dbReference type="RefSeq" id="WP_348393084.1">
    <property type="nucleotide sequence ID" value="NZ_CP134145.1"/>
</dbReference>
<keyword evidence="3" id="KW-1185">Reference proteome</keyword>
<protein>
    <submittedName>
        <fullName evidence="2">GYD domain-containing protein</fullName>
    </submittedName>
</protein>
<proteinExistence type="predicted"/>
<keyword evidence="1" id="KW-0732">Signal</keyword>
<dbReference type="Pfam" id="PF08734">
    <property type="entry name" value="GYD"/>
    <property type="match status" value="1"/>
</dbReference>
<dbReference type="EMBL" id="CP134145">
    <property type="protein sequence ID" value="WNC73974.1"/>
    <property type="molecule type" value="Genomic_DNA"/>
</dbReference>
<reference evidence="3" key="1">
    <citation type="submission" date="2023-09" db="EMBL/GenBank/DDBJ databases">
        <authorList>
            <person name="Li S."/>
            <person name="Li X."/>
            <person name="Zhang C."/>
            <person name="Zhao Z."/>
        </authorList>
    </citation>
    <scope>NUCLEOTIDE SEQUENCE [LARGE SCALE GENOMIC DNA]</scope>
    <source>
        <strain evidence="3">SQ149</strain>
    </source>
</reference>
<accession>A0ABY9TZH8</accession>
<organism evidence="2 3">
    <name type="scientific">Thalassotalea psychrophila</name>
    <dbReference type="NCBI Taxonomy" id="3065647"/>
    <lineage>
        <taxon>Bacteria</taxon>
        <taxon>Pseudomonadati</taxon>
        <taxon>Pseudomonadota</taxon>
        <taxon>Gammaproteobacteria</taxon>
        <taxon>Alteromonadales</taxon>
        <taxon>Colwelliaceae</taxon>
        <taxon>Thalassotalea</taxon>
    </lineage>
</organism>
<name>A0ABY9TZH8_9GAMM</name>